<proteinExistence type="predicted"/>
<accession>A0A7Y3Z573</accession>
<evidence type="ECO:0000313" key="1">
    <source>
        <dbReference type="EMBL" id="NOH46697.1"/>
    </source>
</evidence>
<dbReference type="EMBL" id="VTYN01000001">
    <property type="protein sequence ID" value="NOH46697.1"/>
    <property type="molecule type" value="Genomic_DNA"/>
</dbReference>
<evidence type="ECO:0000313" key="2">
    <source>
        <dbReference type="Proteomes" id="UP000572072"/>
    </source>
</evidence>
<dbReference type="Pfam" id="PF05265">
    <property type="entry name" value="DUF723"/>
    <property type="match status" value="2"/>
</dbReference>
<name>A0A7Y3Z573_9VIBR</name>
<dbReference type="RefSeq" id="WP_171356834.1">
    <property type="nucleotide sequence ID" value="NZ_JBEWWM010000011.1"/>
</dbReference>
<protein>
    <submittedName>
        <fullName evidence="1">DUF723 domain-containing protein</fullName>
    </submittedName>
</protein>
<dbReference type="Proteomes" id="UP000572072">
    <property type="component" value="Unassembled WGS sequence"/>
</dbReference>
<dbReference type="AlphaFoldDB" id="A0A7Y3Z573"/>
<dbReference type="InterPro" id="IPR007929">
    <property type="entry name" value="DUF723"/>
</dbReference>
<sequence>MSLNIDSYLVETYRDNETGVLVKVYESCTTSSEYEHKVRELTNGFVRRLEHKWPDRFKFSLTRYTNTQCEVTLTCKKHLRDFKNYATYVMKSGDGCPECASESNKVICTESLVLIGEAVHGNRYDYSKTKFRNNKKKVVITCPLHGDFHITPTMHIQQEIGCPDCESS</sequence>
<organism evidence="1 2">
    <name type="scientific">Vibrio rotiferianus</name>
    <dbReference type="NCBI Taxonomy" id="190895"/>
    <lineage>
        <taxon>Bacteria</taxon>
        <taxon>Pseudomonadati</taxon>
        <taxon>Pseudomonadota</taxon>
        <taxon>Gammaproteobacteria</taxon>
        <taxon>Vibrionales</taxon>
        <taxon>Vibrionaceae</taxon>
        <taxon>Vibrio</taxon>
    </lineage>
</organism>
<comment type="caution">
    <text evidence="1">The sequence shown here is derived from an EMBL/GenBank/DDBJ whole genome shotgun (WGS) entry which is preliminary data.</text>
</comment>
<gene>
    <name evidence="1" type="ORF">F0262_01290</name>
</gene>
<reference evidence="1 2" key="1">
    <citation type="submission" date="2019-08" db="EMBL/GenBank/DDBJ databases">
        <title>Draft genome sequencing and comparative genomics of hatchery-associated Vibrios.</title>
        <authorList>
            <person name="Kehlet-Delgado H."/>
            <person name="Mueller R.S."/>
        </authorList>
    </citation>
    <scope>NUCLEOTIDE SEQUENCE [LARGE SCALE GENOMIC DNA]</scope>
    <source>
        <strain evidence="1 2">00-78-3</strain>
    </source>
</reference>